<proteinExistence type="predicted"/>
<name>H8WVT6_CANO9</name>
<dbReference type="RefSeq" id="XP_003866000.1">
    <property type="nucleotide sequence ID" value="XM_003865952.1"/>
</dbReference>
<dbReference type="eggNOG" id="ENOG502RQER">
    <property type="taxonomic scope" value="Eukaryota"/>
</dbReference>
<organism evidence="1 2">
    <name type="scientific">Candida orthopsilosis (strain 90-125)</name>
    <name type="common">Yeast</name>
    <dbReference type="NCBI Taxonomy" id="1136231"/>
    <lineage>
        <taxon>Eukaryota</taxon>
        <taxon>Fungi</taxon>
        <taxon>Dikarya</taxon>
        <taxon>Ascomycota</taxon>
        <taxon>Saccharomycotina</taxon>
        <taxon>Pichiomycetes</taxon>
        <taxon>Debaryomycetaceae</taxon>
        <taxon>Candida/Lodderomyces clade</taxon>
        <taxon>Candida</taxon>
    </lineage>
</organism>
<reference evidence="1 2" key="1">
    <citation type="journal article" date="2012" name="PLoS ONE">
        <title>Sequence and analysis of the genome of the pathogenic yeast Candida orthopsilosis.</title>
        <authorList>
            <person name="Riccombeni A."/>
            <person name="Vidanes G."/>
            <person name="Proux-Wera E."/>
            <person name="Wolfe K.H."/>
            <person name="Butler G."/>
        </authorList>
    </citation>
    <scope>NUCLEOTIDE SEQUENCE [LARGE SCALE GENOMIC DNA]</scope>
    <source>
        <strain evidence="1 2">Co 90-125</strain>
    </source>
</reference>
<dbReference type="OrthoDB" id="4010645at2759"/>
<dbReference type="AlphaFoldDB" id="H8WVT6"/>
<gene>
    <name evidence="1" type="ORF">CORT_0A01680</name>
</gene>
<sequence length="53" mass="6067">MLATQQHQQPSIKMTATEKEAQIMADIKANARKFENKFEGSFLGDYFGFAIRK</sequence>
<dbReference type="GeneID" id="14536762"/>
<keyword evidence="2" id="KW-1185">Reference proteome</keyword>
<dbReference type="KEGG" id="cot:CORT_0A01680"/>
<dbReference type="Proteomes" id="UP000005018">
    <property type="component" value="Chromosome 1"/>
</dbReference>
<dbReference type="HOGENOM" id="CLU_214029_0_0_1"/>
<accession>H8WVT6</accession>
<evidence type="ECO:0000313" key="2">
    <source>
        <dbReference type="Proteomes" id="UP000005018"/>
    </source>
</evidence>
<dbReference type="EMBL" id="HE681719">
    <property type="protein sequence ID" value="CCG20559.1"/>
    <property type="molecule type" value="Genomic_DNA"/>
</dbReference>
<protein>
    <submittedName>
        <fullName evidence="1">Uncharacterized protein</fullName>
    </submittedName>
</protein>
<evidence type="ECO:0000313" key="1">
    <source>
        <dbReference type="EMBL" id="CCG20559.1"/>
    </source>
</evidence>